<dbReference type="InterPro" id="IPR015920">
    <property type="entry name" value="Cellobiose_DH-like_cyt"/>
</dbReference>
<proteinExistence type="predicted"/>
<dbReference type="SMART" id="SM00665">
    <property type="entry name" value="B561"/>
    <property type="match status" value="1"/>
</dbReference>
<dbReference type="GO" id="GO:0016020">
    <property type="term" value="C:membrane"/>
    <property type="evidence" value="ECO:0007669"/>
    <property type="project" value="UniProtKB-SubCell"/>
</dbReference>
<evidence type="ECO:0000259" key="10">
    <source>
        <dbReference type="PROSITE" id="PS50939"/>
    </source>
</evidence>
<dbReference type="Proteomes" id="UP000509510">
    <property type="component" value="Chromosome III"/>
</dbReference>
<dbReference type="SMART" id="SM00664">
    <property type="entry name" value="DoH"/>
    <property type="match status" value="1"/>
</dbReference>
<feature type="transmembrane region" description="Helical" evidence="7">
    <location>
        <begin position="339"/>
        <end position="360"/>
    </location>
</feature>
<keyword evidence="8" id="KW-0732">Signal</keyword>
<keyword evidence="3 7" id="KW-0812">Transmembrane</keyword>
<sequence>MMFPNYLLRFIVLFSGIPTLAFVQQQNSDSQLPVSVFTLPLDNGSENYTFALNLPSDSEEVYFRLAGPAIYSWIAVGTGSEMKDSLMLLVYLDSAGSNVTLSPRLCTGETEPVFSSSLDVEILSRTGVVNNTMTVNGRCSNCRSWNTGSLDVNSTTQPWIYALGPDSSTYATFKSDSKLASIERHSLYGRFTMNMVQATGGDSSNSISSMQFTTSTGSAEVGQPDNDSNLPTIIHAVVICTAFIAIMPGGIIMLRVIPASVRWHWVNQSVAAILAGIGGILGLWLSTMFNKSKHYNSAHQVLGLICVIATFIQWGLGFWHHRQYKRTLKSTKYAPTHRYLGRFIIPLAIVTGGIGLTWSYASRGVVIGYVVAVIVLAVATTSSVMWKSYASLRSQRTQMTVDEREIGSSPAKYVQNYRLDSGTVLTDFPQPMGTR</sequence>
<feature type="domain" description="DOMON" evidence="9">
    <location>
        <begin position="46"/>
        <end position="164"/>
    </location>
</feature>
<dbReference type="KEGG" id="trg:TRUGW13939_06389"/>
<dbReference type="SUPFAM" id="SSF49344">
    <property type="entry name" value="CBD9-like"/>
    <property type="match status" value="1"/>
</dbReference>
<dbReference type="Pfam" id="PF03188">
    <property type="entry name" value="Cytochrom_B561"/>
    <property type="match status" value="1"/>
</dbReference>
<evidence type="ECO:0000256" key="7">
    <source>
        <dbReference type="SAM" id="Phobius"/>
    </source>
</evidence>
<dbReference type="InterPro" id="IPR005018">
    <property type="entry name" value="DOMON_domain"/>
</dbReference>
<feature type="chain" id="PRO_5028941017" description="DOMON domain-containing protein" evidence="8">
    <location>
        <begin position="24"/>
        <end position="435"/>
    </location>
</feature>
<evidence type="ECO:0000256" key="1">
    <source>
        <dbReference type="ARBA" id="ARBA00004370"/>
    </source>
</evidence>
<feature type="transmembrane region" description="Helical" evidence="7">
    <location>
        <begin position="269"/>
        <end position="289"/>
    </location>
</feature>
<dbReference type="PANTHER" id="PTHR47797:SF1">
    <property type="entry name" value="CYTOCHROME B561 DOMAIN-CONTAINING PROTEIN-RELATED"/>
    <property type="match status" value="1"/>
</dbReference>
<keyword evidence="2" id="KW-0813">Transport</keyword>
<dbReference type="Pfam" id="PF16010">
    <property type="entry name" value="CDH-cyt"/>
    <property type="match status" value="1"/>
</dbReference>
<protein>
    <recommendedName>
        <fullName evidence="13">DOMON domain-containing protein</fullName>
    </recommendedName>
</protein>
<feature type="domain" description="Cytochrome b561" evidence="10">
    <location>
        <begin position="195"/>
        <end position="390"/>
    </location>
</feature>
<evidence type="ECO:0000256" key="6">
    <source>
        <dbReference type="ARBA" id="ARBA00023136"/>
    </source>
</evidence>
<comment type="subcellular location">
    <subcellularLocation>
        <location evidence="1">Membrane</location>
    </subcellularLocation>
</comment>
<accession>A0A7H8QZ58</accession>
<keyword evidence="6 7" id="KW-0472">Membrane</keyword>
<reference evidence="12" key="1">
    <citation type="submission" date="2020-06" db="EMBL/GenBank/DDBJ databases">
        <title>A chromosome-scale genome assembly of Talaromyces rugulosus W13939.</title>
        <authorList>
            <person name="Wang B."/>
            <person name="Guo L."/>
            <person name="Ye K."/>
            <person name="Wang L."/>
        </authorList>
    </citation>
    <scope>NUCLEOTIDE SEQUENCE [LARGE SCALE GENOMIC DNA]</scope>
    <source>
        <strain evidence="12">W13939</strain>
    </source>
</reference>
<feature type="transmembrane region" description="Helical" evidence="7">
    <location>
        <begin position="366"/>
        <end position="386"/>
    </location>
</feature>
<dbReference type="CDD" id="cd09630">
    <property type="entry name" value="CDH_like_cytochrome"/>
    <property type="match status" value="1"/>
</dbReference>
<organism evidence="11 12">
    <name type="scientific">Talaromyces rugulosus</name>
    <name type="common">Penicillium rugulosum</name>
    <dbReference type="NCBI Taxonomy" id="121627"/>
    <lineage>
        <taxon>Eukaryota</taxon>
        <taxon>Fungi</taxon>
        <taxon>Dikarya</taxon>
        <taxon>Ascomycota</taxon>
        <taxon>Pezizomycotina</taxon>
        <taxon>Eurotiomycetes</taxon>
        <taxon>Eurotiomycetidae</taxon>
        <taxon>Eurotiales</taxon>
        <taxon>Trichocomaceae</taxon>
        <taxon>Talaromyces</taxon>
        <taxon>Talaromyces sect. Islandici</taxon>
    </lineage>
</organism>
<dbReference type="RefSeq" id="XP_035345435.1">
    <property type="nucleotide sequence ID" value="XM_035489542.1"/>
</dbReference>
<dbReference type="PROSITE" id="PS50836">
    <property type="entry name" value="DOMON"/>
    <property type="match status" value="1"/>
</dbReference>
<feature type="transmembrane region" description="Helical" evidence="7">
    <location>
        <begin position="301"/>
        <end position="319"/>
    </location>
</feature>
<evidence type="ECO:0008006" key="13">
    <source>
        <dbReference type="Google" id="ProtNLM"/>
    </source>
</evidence>
<evidence type="ECO:0000256" key="3">
    <source>
        <dbReference type="ARBA" id="ARBA00022692"/>
    </source>
</evidence>
<dbReference type="InterPro" id="IPR006593">
    <property type="entry name" value="Cyt_b561/ferric_Rdtase_TM"/>
</dbReference>
<dbReference type="AlphaFoldDB" id="A0A7H8QZ58"/>
<dbReference type="PROSITE" id="PS50939">
    <property type="entry name" value="CYTOCHROME_B561"/>
    <property type="match status" value="1"/>
</dbReference>
<gene>
    <name evidence="11" type="ORF">TRUGW13939_06389</name>
</gene>
<name>A0A7H8QZ58_TALRU</name>
<dbReference type="Gene3D" id="2.60.40.1210">
    <property type="entry name" value="Cellobiose dehydrogenase, cytochrome domain"/>
    <property type="match status" value="1"/>
</dbReference>
<evidence type="ECO:0000313" key="12">
    <source>
        <dbReference type="Proteomes" id="UP000509510"/>
    </source>
</evidence>
<dbReference type="PANTHER" id="PTHR47797">
    <property type="entry name" value="DEHYDROGENASE, PUTATIVE (AFU_ORTHOLOGUE AFUA_8G05805)-RELATED"/>
    <property type="match status" value="1"/>
</dbReference>
<evidence type="ECO:0000256" key="4">
    <source>
        <dbReference type="ARBA" id="ARBA00022982"/>
    </source>
</evidence>
<evidence type="ECO:0000256" key="8">
    <source>
        <dbReference type="SAM" id="SignalP"/>
    </source>
</evidence>
<feature type="transmembrane region" description="Helical" evidence="7">
    <location>
        <begin position="233"/>
        <end position="257"/>
    </location>
</feature>
<evidence type="ECO:0000313" key="11">
    <source>
        <dbReference type="EMBL" id="QKX59257.1"/>
    </source>
</evidence>
<dbReference type="Gene3D" id="1.20.120.1770">
    <property type="match status" value="1"/>
</dbReference>
<dbReference type="OrthoDB" id="19261at2759"/>
<evidence type="ECO:0000256" key="2">
    <source>
        <dbReference type="ARBA" id="ARBA00022448"/>
    </source>
</evidence>
<keyword evidence="5 7" id="KW-1133">Transmembrane helix</keyword>
<feature type="signal peptide" evidence="8">
    <location>
        <begin position="1"/>
        <end position="23"/>
    </location>
</feature>
<keyword evidence="4" id="KW-0249">Electron transport</keyword>
<evidence type="ECO:0000259" key="9">
    <source>
        <dbReference type="PROSITE" id="PS50836"/>
    </source>
</evidence>
<dbReference type="CDD" id="cd08760">
    <property type="entry name" value="Cyt_b561_FRRS1_like"/>
    <property type="match status" value="1"/>
</dbReference>
<keyword evidence="12" id="KW-1185">Reference proteome</keyword>
<dbReference type="GeneID" id="55993884"/>
<evidence type="ECO:0000256" key="5">
    <source>
        <dbReference type="ARBA" id="ARBA00022989"/>
    </source>
</evidence>
<dbReference type="EMBL" id="CP055900">
    <property type="protein sequence ID" value="QKX59257.1"/>
    <property type="molecule type" value="Genomic_DNA"/>
</dbReference>